<dbReference type="GO" id="GO:0051301">
    <property type="term" value="P:cell division"/>
    <property type="evidence" value="ECO:0007669"/>
    <property type="project" value="UniProtKB-KW"/>
</dbReference>
<dbReference type="SUPFAM" id="SSF55307">
    <property type="entry name" value="Tubulin C-terminal domain-like"/>
    <property type="match status" value="1"/>
</dbReference>
<dbReference type="InterPro" id="IPR003008">
    <property type="entry name" value="Tubulin_FtsZ_GTPase"/>
</dbReference>
<feature type="non-terminal residue" evidence="4">
    <location>
        <position position="1"/>
    </location>
</feature>
<keyword evidence="1" id="KW-0547">Nucleotide-binding</keyword>
<evidence type="ECO:0000256" key="2">
    <source>
        <dbReference type="ARBA" id="ARBA00023134"/>
    </source>
</evidence>
<dbReference type="PANTHER" id="PTHR30314">
    <property type="entry name" value="CELL DIVISION PROTEIN FTSZ-RELATED"/>
    <property type="match status" value="1"/>
</dbReference>
<dbReference type="GO" id="GO:0005525">
    <property type="term" value="F:GTP binding"/>
    <property type="evidence" value="ECO:0007669"/>
    <property type="project" value="UniProtKB-KW"/>
</dbReference>
<proteinExistence type="predicted"/>
<reference evidence="4" key="1">
    <citation type="submission" date="2013-08" db="EMBL/GenBank/DDBJ databases">
        <authorList>
            <person name="Mendez C."/>
            <person name="Richter M."/>
            <person name="Ferrer M."/>
            <person name="Sanchez J."/>
        </authorList>
    </citation>
    <scope>NUCLEOTIDE SEQUENCE</scope>
</reference>
<organism evidence="4">
    <name type="scientific">mine drainage metagenome</name>
    <dbReference type="NCBI Taxonomy" id="410659"/>
    <lineage>
        <taxon>unclassified sequences</taxon>
        <taxon>metagenomes</taxon>
        <taxon>ecological metagenomes</taxon>
    </lineage>
</organism>
<reference evidence="4" key="2">
    <citation type="journal article" date="2014" name="ISME J.">
        <title>Microbial stratification in low pH oxic and suboxic macroscopic growths along an acid mine drainage.</title>
        <authorList>
            <person name="Mendez-Garcia C."/>
            <person name="Mesa V."/>
            <person name="Sprenger R.R."/>
            <person name="Richter M."/>
            <person name="Diez M.S."/>
            <person name="Solano J."/>
            <person name="Bargiela R."/>
            <person name="Golyshina O.V."/>
            <person name="Manteca A."/>
            <person name="Ramos J.L."/>
            <person name="Gallego J.R."/>
            <person name="Llorente I."/>
            <person name="Martins Dos Santos V.A."/>
            <person name="Jensen O.N."/>
            <person name="Pelaez A.I."/>
            <person name="Sanchez J."/>
            <person name="Ferrer M."/>
        </authorList>
    </citation>
    <scope>NUCLEOTIDE SEQUENCE</scope>
</reference>
<dbReference type="InterPro" id="IPR008280">
    <property type="entry name" value="Tub_FtsZ_C"/>
</dbReference>
<dbReference type="SUPFAM" id="SSF52490">
    <property type="entry name" value="Tubulin nucleotide-binding domain-like"/>
    <property type="match status" value="1"/>
</dbReference>
<evidence type="ECO:0000259" key="3">
    <source>
        <dbReference type="SMART" id="SM00864"/>
    </source>
</evidence>
<dbReference type="PANTHER" id="PTHR30314:SF9">
    <property type="entry name" value="CELL DIVISION PROTEIN FTSZ 2"/>
    <property type="match status" value="1"/>
</dbReference>
<name>T1ASM2_9ZZZZ</name>
<evidence type="ECO:0000313" key="4">
    <source>
        <dbReference type="EMBL" id="EQD63566.1"/>
    </source>
</evidence>
<dbReference type="GO" id="GO:0005737">
    <property type="term" value="C:cytoplasm"/>
    <property type="evidence" value="ECO:0007669"/>
    <property type="project" value="TreeGrafter"/>
</dbReference>
<keyword evidence="4" id="KW-0131">Cell cycle</keyword>
<dbReference type="InterPro" id="IPR045061">
    <property type="entry name" value="FtsZ/CetZ"/>
</dbReference>
<sequence>VDRQYIEKAFENAQLVFLCAGMGGGTGTGSIPVAARIAKEQGAITVAMVTYPFDLERIRKVKAEEGIQELRKYCDSVIILDNNRLVKLVPNLPMNDAFALADEVLAKAIGGLVWTITQPSLINIDFADVRSIMGGGQVGFIAVGSGKGTDKITSAAEAV</sequence>
<protein>
    <submittedName>
        <fullName evidence="4">Cell division protein FtsZ</fullName>
    </submittedName>
</protein>
<dbReference type="Pfam" id="PF00091">
    <property type="entry name" value="Tubulin"/>
    <property type="match status" value="1"/>
</dbReference>
<dbReference type="GO" id="GO:0003924">
    <property type="term" value="F:GTPase activity"/>
    <property type="evidence" value="ECO:0007669"/>
    <property type="project" value="InterPro"/>
</dbReference>
<accession>T1ASM2</accession>
<keyword evidence="2" id="KW-0342">GTP-binding</keyword>
<feature type="domain" description="Tubulin/FtsZ GTPase" evidence="3">
    <location>
        <begin position="1"/>
        <end position="120"/>
    </location>
</feature>
<keyword evidence="4" id="KW-0132">Cell division</keyword>
<feature type="non-terminal residue" evidence="4">
    <location>
        <position position="159"/>
    </location>
</feature>
<dbReference type="PRINTS" id="PR00423">
    <property type="entry name" value="CELLDVISFTSZ"/>
</dbReference>
<dbReference type="AlphaFoldDB" id="T1ASM2"/>
<dbReference type="EMBL" id="AUZY01004436">
    <property type="protein sequence ID" value="EQD63566.1"/>
    <property type="molecule type" value="Genomic_DNA"/>
</dbReference>
<dbReference type="SMART" id="SM00864">
    <property type="entry name" value="Tubulin"/>
    <property type="match status" value="1"/>
</dbReference>
<gene>
    <name evidence="4" type="ORF">B1B_06982</name>
</gene>
<dbReference type="InterPro" id="IPR036525">
    <property type="entry name" value="Tubulin/FtsZ_GTPase_sf"/>
</dbReference>
<dbReference type="GO" id="GO:0032153">
    <property type="term" value="C:cell division site"/>
    <property type="evidence" value="ECO:0007669"/>
    <property type="project" value="TreeGrafter"/>
</dbReference>
<dbReference type="Gene3D" id="3.40.50.1440">
    <property type="entry name" value="Tubulin/FtsZ, GTPase domain"/>
    <property type="match status" value="1"/>
</dbReference>
<evidence type="ECO:0000256" key="1">
    <source>
        <dbReference type="ARBA" id="ARBA00022741"/>
    </source>
</evidence>
<comment type="caution">
    <text evidence="4">The sequence shown here is derived from an EMBL/GenBank/DDBJ whole genome shotgun (WGS) entry which is preliminary data.</text>
</comment>